<evidence type="ECO:0000259" key="1">
    <source>
        <dbReference type="PROSITE" id="PS50851"/>
    </source>
</evidence>
<dbReference type="PANTHER" id="PTHR22617:SF23">
    <property type="entry name" value="CHEMOTAXIS PROTEIN CHEW"/>
    <property type="match status" value="1"/>
</dbReference>
<dbReference type="Gene3D" id="2.40.50.180">
    <property type="entry name" value="CheA-289, Domain 4"/>
    <property type="match status" value="1"/>
</dbReference>
<dbReference type="PANTHER" id="PTHR22617">
    <property type="entry name" value="CHEMOTAXIS SENSOR HISTIDINE KINASE-RELATED"/>
    <property type="match status" value="1"/>
</dbReference>
<dbReference type="InterPro" id="IPR002545">
    <property type="entry name" value="CheW-lke_dom"/>
</dbReference>
<evidence type="ECO:0000313" key="2">
    <source>
        <dbReference type="EMBL" id="GMA81382.1"/>
    </source>
</evidence>
<dbReference type="Proteomes" id="UP001157046">
    <property type="component" value="Unassembled WGS sequence"/>
</dbReference>
<dbReference type="InterPro" id="IPR039315">
    <property type="entry name" value="CheW"/>
</dbReference>
<comment type="caution">
    <text evidence="2">The sequence shown here is derived from an EMBL/GenBank/DDBJ whole genome shotgun (WGS) entry which is preliminary data.</text>
</comment>
<dbReference type="PROSITE" id="PS50851">
    <property type="entry name" value="CHEW"/>
    <property type="match status" value="1"/>
</dbReference>
<name>A0ABQ6J0X2_9GAMM</name>
<gene>
    <name evidence="2" type="primary">cheW</name>
    <name evidence="2" type="ORF">GCM10025855_09150</name>
</gene>
<evidence type="ECO:0000313" key="3">
    <source>
        <dbReference type="Proteomes" id="UP001157046"/>
    </source>
</evidence>
<dbReference type="Gene3D" id="2.30.30.40">
    <property type="entry name" value="SH3 Domains"/>
    <property type="match status" value="1"/>
</dbReference>
<feature type="domain" description="CheW-like" evidence="1">
    <location>
        <begin position="23"/>
        <end position="163"/>
    </location>
</feature>
<keyword evidence="3" id="KW-1185">Reference proteome</keyword>
<proteinExistence type="predicted"/>
<protein>
    <submittedName>
        <fullName evidence="2">Chemotaxis protein CheW</fullName>
    </submittedName>
</protein>
<organism evidence="2 3">
    <name type="scientific">Shewanella glacialipiscicola</name>
    <dbReference type="NCBI Taxonomy" id="614069"/>
    <lineage>
        <taxon>Bacteria</taxon>
        <taxon>Pseudomonadati</taxon>
        <taxon>Pseudomonadota</taxon>
        <taxon>Gammaproteobacteria</taxon>
        <taxon>Alteromonadales</taxon>
        <taxon>Shewanellaceae</taxon>
        <taxon>Shewanella</taxon>
    </lineage>
</organism>
<reference evidence="3" key="1">
    <citation type="journal article" date="2019" name="Int. J. Syst. Evol. Microbiol.">
        <title>The Global Catalogue of Microorganisms (GCM) 10K type strain sequencing project: providing services to taxonomists for standard genome sequencing and annotation.</title>
        <authorList>
            <consortium name="The Broad Institute Genomics Platform"/>
            <consortium name="The Broad Institute Genome Sequencing Center for Infectious Disease"/>
            <person name="Wu L."/>
            <person name="Ma J."/>
        </authorList>
    </citation>
    <scope>NUCLEOTIDE SEQUENCE [LARGE SCALE GENOMIC DNA]</scope>
    <source>
        <strain evidence="3">NBRC 102030</strain>
    </source>
</reference>
<dbReference type="CDD" id="cd00732">
    <property type="entry name" value="CheW"/>
    <property type="match status" value="1"/>
</dbReference>
<dbReference type="InterPro" id="IPR036061">
    <property type="entry name" value="CheW-like_dom_sf"/>
</dbReference>
<dbReference type="SUPFAM" id="SSF50341">
    <property type="entry name" value="CheW-like"/>
    <property type="match status" value="1"/>
</dbReference>
<dbReference type="EMBL" id="BSUY01000001">
    <property type="protein sequence ID" value="GMA81382.1"/>
    <property type="molecule type" value="Genomic_DNA"/>
</dbReference>
<sequence length="169" mass="18849">MVEVNMKDTRNVAAVAASKDDVVLQWVTFKLDHETYGINVMQVQEVLRYTEIAPVPGAPHYVLGIINLRGNVVTVIDTRSRFGLQSAEVDDSSRIVIIEAEKQVIGILVDSVAEVVYLRRSEIDNAPNVGTEESAKFIQGVSNRDNELLILVDLDKLLSDEEWVELTQL</sequence>
<dbReference type="Pfam" id="PF01584">
    <property type="entry name" value="CheW"/>
    <property type="match status" value="1"/>
</dbReference>
<accession>A0ABQ6J0X2</accession>
<dbReference type="SMART" id="SM00260">
    <property type="entry name" value="CheW"/>
    <property type="match status" value="1"/>
</dbReference>